<dbReference type="SUPFAM" id="SSF53335">
    <property type="entry name" value="S-adenosyl-L-methionine-dependent methyltransferases"/>
    <property type="match status" value="1"/>
</dbReference>
<evidence type="ECO:0000313" key="2">
    <source>
        <dbReference type="EMBL" id="HIQ62663.1"/>
    </source>
</evidence>
<dbReference type="Gene3D" id="3.40.50.150">
    <property type="entry name" value="Vaccinia Virus protein VP39"/>
    <property type="match status" value="1"/>
</dbReference>
<feature type="domain" description="CheR-type methyltransferase" evidence="1">
    <location>
        <begin position="1"/>
        <end position="89"/>
    </location>
</feature>
<dbReference type="InterPro" id="IPR000780">
    <property type="entry name" value="CheR_MeTrfase"/>
</dbReference>
<proteinExistence type="predicted"/>
<sequence>MPSFFIAVKRVSYCISKSIRRMIIFAPHNMLSDPPFGKLDLISCRNVMIYFQPVLQRSLFAIFHSALKNGGYLFLGKSETANEYSDAFNPACSAEKIYIHNSAGKADNLATPMFNVPSFQPVQPRVVRMQDMASPDFEMETVYTRFLENFMPASLVLNASNNVIHFFGNYMDYVSIAPGKASFNLFHIISKDLSLAASTALSRSRAEHAAVTYTDILVDTSAGRRLIDLSVHPIVLPGKGDSGLTAMLFTDSSRPAAEEEGVREKYDIRTVFTRTLRT</sequence>
<dbReference type="GO" id="GO:0008757">
    <property type="term" value="F:S-adenosylmethionine-dependent methyltransferase activity"/>
    <property type="evidence" value="ECO:0007669"/>
    <property type="project" value="InterPro"/>
</dbReference>
<comment type="caution">
    <text evidence="2">The sequence shown here is derived from an EMBL/GenBank/DDBJ whole genome shotgun (WGS) entry which is preliminary data.</text>
</comment>
<dbReference type="AlphaFoldDB" id="A0A9D0YVD1"/>
<dbReference type="EMBL" id="DVFI01000052">
    <property type="protein sequence ID" value="HIQ62663.1"/>
    <property type="molecule type" value="Genomic_DNA"/>
</dbReference>
<organism evidence="2 3">
    <name type="scientific">Candidatus Avichristensenella intestinipullorum</name>
    <dbReference type="NCBI Taxonomy" id="2840693"/>
    <lineage>
        <taxon>Bacteria</taxon>
        <taxon>Bacillati</taxon>
        <taxon>Bacillota</taxon>
        <taxon>Clostridia</taxon>
        <taxon>Candidatus Avichristensenella</taxon>
    </lineage>
</organism>
<reference evidence="2" key="1">
    <citation type="submission" date="2020-10" db="EMBL/GenBank/DDBJ databases">
        <authorList>
            <person name="Gilroy R."/>
        </authorList>
    </citation>
    <scope>NUCLEOTIDE SEQUENCE</scope>
    <source>
        <strain evidence="2">ChiHile30-977</strain>
    </source>
</reference>
<dbReference type="Proteomes" id="UP000886819">
    <property type="component" value="Unassembled WGS sequence"/>
</dbReference>
<dbReference type="PROSITE" id="PS50123">
    <property type="entry name" value="CHER"/>
    <property type="match status" value="1"/>
</dbReference>
<evidence type="ECO:0000313" key="3">
    <source>
        <dbReference type="Proteomes" id="UP000886819"/>
    </source>
</evidence>
<dbReference type="InterPro" id="IPR022642">
    <property type="entry name" value="CheR_C"/>
</dbReference>
<reference evidence="2" key="2">
    <citation type="journal article" date="2021" name="PeerJ">
        <title>Extensive microbial diversity within the chicken gut microbiome revealed by metagenomics and culture.</title>
        <authorList>
            <person name="Gilroy R."/>
            <person name="Ravi A."/>
            <person name="Getino M."/>
            <person name="Pursley I."/>
            <person name="Horton D.L."/>
            <person name="Alikhan N.F."/>
            <person name="Baker D."/>
            <person name="Gharbi K."/>
            <person name="Hall N."/>
            <person name="Watson M."/>
            <person name="Adriaenssens E.M."/>
            <person name="Foster-Nyarko E."/>
            <person name="Jarju S."/>
            <person name="Secka A."/>
            <person name="Antonio M."/>
            <person name="Oren A."/>
            <person name="Chaudhuri R.R."/>
            <person name="La Ragione R."/>
            <person name="Hildebrand F."/>
            <person name="Pallen M.J."/>
        </authorList>
    </citation>
    <scope>NUCLEOTIDE SEQUENCE</scope>
    <source>
        <strain evidence="2">ChiHile30-977</strain>
    </source>
</reference>
<evidence type="ECO:0000259" key="1">
    <source>
        <dbReference type="PROSITE" id="PS50123"/>
    </source>
</evidence>
<dbReference type="PRINTS" id="PR00996">
    <property type="entry name" value="CHERMTFRASE"/>
</dbReference>
<accession>A0A9D0YVD1</accession>
<protein>
    <recommendedName>
        <fullName evidence="1">CheR-type methyltransferase domain-containing protein</fullName>
    </recommendedName>
</protein>
<name>A0A9D0YVD1_9FIRM</name>
<dbReference type="InterPro" id="IPR029063">
    <property type="entry name" value="SAM-dependent_MTases_sf"/>
</dbReference>
<dbReference type="Pfam" id="PF01739">
    <property type="entry name" value="CheR"/>
    <property type="match status" value="1"/>
</dbReference>
<dbReference type="InterPro" id="IPR050903">
    <property type="entry name" value="Bact_Chemotaxis_MeTrfase"/>
</dbReference>
<dbReference type="PANTHER" id="PTHR24422">
    <property type="entry name" value="CHEMOTAXIS PROTEIN METHYLTRANSFERASE"/>
    <property type="match status" value="1"/>
</dbReference>
<gene>
    <name evidence="2" type="ORF">IAA66_03635</name>
</gene>